<feature type="binding site" evidence="6 7">
    <location>
        <position position="103"/>
    </location>
    <ligand>
        <name>S-adenosyl-L-methionine</name>
        <dbReference type="ChEBI" id="CHEBI:59789"/>
    </ligand>
</feature>
<comment type="catalytic activity">
    <reaction evidence="6">
        <text>cytidine(34) in tRNA + S-adenosyl-L-methionine = 2'-O-methylcytidine(34) in tRNA + S-adenosyl-L-homocysteine + H(+)</text>
        <dbReference type="Rhea" id="RHEA:43084"/>
        <dbReference type="Rhea" id="RHEA-COMP:10331"/>
        <dbReference type="Rhea" id="RHEA-COMP:10332"/>
        <dbReference type="ChEBI" id="CHEBI:15378"/>
        <dbReference type="ChEBI" id="CHEBI:57856"/>
        <dbReference type="ChEBI" id="CHEBI:59789"/>
        <dbReference type="ChEBI" id="CHEBI:74495"/>
        <dbReference type="ChEBI" id="CHEBI:82748"/>
        <dbReference type="EC" id="2.1.1.207"/>
    </reaction>
</comment>
<reference evidence="10 11" key="1">
    <citation type="submission" date="2019-03" db="EMBL/GenBank/DDBJ databases">
        <title>Genomic Encyclopedia of Type Strains, Phase III (KMG-III): the genomes of soil and plant-associated and newly described type strains.</title>
        <authorList>
            <person name="Whitman W."/>
        </authorList>
    </citation>
    <scope>NUCLEOTIDE SEQUENCE [LARGE SCALE GENOMIC DNA]</scope>
    <source>
        <strain evidence="10 11">CGMCC 1.7660</strain>
    </source>
</reference>
<sequence>MRLALFEPDIPQNTGAVLRLAACFGLGVDIIFPCGFVFDDARLRRAGMDYIDRVDLRRHTSWPAYLAAARTNSGAGRLVLLTTRAAAPYHTFGFQPGDTLLLGRESSGVPDHVHDAADHRLVIPLRPGMRSLNVAMAAAIVAAEAQRQFSLSVELP</sequence>
<dbReference type="GO" id="GO:0002130">
    <property type="term" value="P:wobble position ribose methylation"/>
    <property type="evidence" value="ECO:0007669"/>
    <property type="project" value="TreeGrafter"/>
</dbReference>
<keyword evidence="5 6" id="KW-0819">tRNA processing</keyword>
<evidence type="ECO:0000256" key="3">
    <source>
        <dbReference type="ARBA" id="ARBA00022679"/>
    </source>
</evidence>
<comment type="catalytic activity">
    <reaction evidence="6">
        <text>5-carboxymethylaminomethyluridine(34) in tRNA(Leu) + S-adenosyl-L-methionine = 5-carboxymethylaminomethyl-2'-O-methyluridine(34) in tRNA(Leu) + S-adenosyl-L-homocysteine + H(+)</text>
        <dbReference type="Rhea" id="RHEA:43088"/>
        <dbReference type="Rhea" id="RHEA-COMP:10333"/>
        <dbReference type="Rhea" id="RHEA-COMP:10334"/>
        <dbReference type="ChEBI" id="CHEBI:15378"/>
        <dbReference type="ChEBI" id="CHEBI:57856"/>
        <dbReference type="ChEBI" id="CHEBI:59789"/>
        <dbReference type="ChEBI" id="CHEBI:74508"/>
        <dbReference type="ChEBI" id="CHEBI:74511"/>
        <dbReference type="EC" id="2.1.1.207"/>
    </reaction>
</comment>
<feature type="binding site" evidence="6 7">
    <location>
        <position position="123"/>
    </location>
    <ligand>
        <name>S-adenosyl-L-methionine</name>
        <dbReference type="ChEBI" id="CHEBI:59789"/>
    </ligand>
</feature>
<feature type="binding site" evidence="6 7">
    <location>
        <position position="131"/>
    </location>
    <ligand>
        <name>S-adenosyl-L-methionine</name>
        <dbReference type="ChEBI" id="CHEBI:59789"/>
    </ligand>
</feature>
<comment type="subcellular location">
    <subcellularLocation>
        <location evidence="6">Cytoplasm</location>
    </subcellularLocation>
</comment>
<dbReference type="Proteomes" id="UP000295783">
    <property type="component" value="Unassembled WGS sequence"/>
</dbReference>
<feature type="binding site" evidence="6 7">
    <location>
        <position position="81"/>
    </location>
    <ligand>
        <name>S-adenosyl-L-methionine</name>
        <dbReference type="ChEBI" id="CHEBI:59789"/>
    </ligand>
</feature>
<dbReference type="Pfam" id="PF00588">
    <property type="entry name" value="SpoU_methylase"/>
    <property type="match status" value="1"/>
</dbReference>
<accession>A0A4R6WX55</accession>
<proteinExistence type="inferred from homology"/>
<dbReference type="GO" id="GO:0141102">
    <property type="term" value="F:tRNA (5-carboxymethylaminomethyluridine(34)-2'-O)-methyltransferase activity"/>
    <property type="evidence" value="ECO:0007669"/>
    <property type="project" value="RHEA"/>
</dbReference>
<keyword evidence="11" id="KW-1185">Reference proteome</keyword>
<dbReference type="GO" id="GO:0003723">
    <property type="term" value="F:RNA binding"/>
    <property type="evidence" value="ECO:0007669"/>
    <property type="project" value="InterPro"/>
</dbReference>
<gene>
    <name evidence="6" type="primary">trmL</name>
    <name evidence="10" type="ORF">A8950_0075</name>
</gene>
<evidence type="ECO:0000256" key="5">
    <source>
        <dbReference type="ARBA" id="ARBA00022694"/>
    </source>
</evidence>
<comment type="similarity">
    <text evidence="6">Belongs to the class IV-like SAM-binding methyltransferase superfamily. RNA methyltransferase TrmH family. TrmL subfamily.</text>
</comment>
<evidence type="ECO:0000256" key="8">
    <source>
        <dbReference type="SAM" id="Phobius"/>
    </source>
</evidence>
<dbReference type="HAMAP" id="MF_01885">
    <property type="entry name" value="tRNA_methyltr_TrmL"/>
    <property type="match status" value="1"/>
</dbReference>
<keyword evidence="2 6" id="KW-0489">Methyltransferase</keyword>
<keyword evidence="8" id="KW-0812">Transmembrane</keyword>
<comment type="subunit">
    <text evidence="6">Homodimer.</text>
</comment>
<evidence type="ECO:0000259" key="9">
    <source>
        <dbReference type="Pfam" id="PF00588"/>
    </source>
</evidence>
<dbReference type="RefSeq" id="WP_133611501.1">
    <property type="nucleotide sequence ID" value="NZ_SNYW01000001.1"/>
</dbReference>
<evidence type="ECO:0000256" key="2">
    <source>
        <dbReference type="ARBA" id="ARBA00022603"/>
    </source>
</evidence>
<dbReference type="SUPFAM" id="SSF75217">
    <property type="entry name" value="alpha/beta knot"/>
    <property type="match status" value="1"/>
</dbReference>
<dbReference type="Gene3D" id="3.40.1280.10">
    <property type="match status" value="1"/>
</dbReference>
<dbReference type="InterPro" id="IPR016914">
    <property type="entry name" value="TrmL"/>
</dbReference>
<dbReference type="PANTHER" id="PTHR42971">
    <property type="entry name" value="TRNA (CYTIDINE(34)-2'-O)-METHYLTRANSFERASE"/>
    <property type="match status" value="1"/>
</dbReference>
<evidence type="ECO:0000256" key="6">
    <source>
        <dbReference type="HAMAP-Rule" id="MF_01885"/>
    </source>
</evidence>
<keyword evidence="1 6" id="KW-0963">Cytoplasm</keyword>
<keyword evidence="8" id="KW-1133">Transmembrane helix</keyword>
<keyword evidence="8" id="KW-0472">Membrane</keyword>
<dbReference type="EMBL" id="SNYW01000001">
    <property type="protein sequence ID" value="TDQ86384.1"/>
    <property type="molecule type" value="Genomic_DNA"/>
</dbReference>
<organism evidence="10 11">
    <name type="scientific">Dongia mobilis</name>
    <dbReference type="NCBI Taxonomy" id="578943"/>
    <lineage>
        <taxon>Bacteria</taxon>
        <taxon>Pseudomonadati</taxon>
        <taxon>Pseudomonadota</taxon>
        <taxon>Alphaproteobacteria</taxon>
        <taxon>Rhodospirillales</taxon>
        <taxon>Dongiaceae</taxon>
        <taxon>Dongia</taxon>
    </lineage>
</organism>
<keyword evidence="3 6" id="KW-0808">Transferase</keyword>
<dbReference type="PIRSF" id="PIRSF029256">
    <property type="entry name" value="SpoU_TrmH_prd"/>
    <property type="match status" value="1"/>
</dbReference>
<evidence type="ECO:0000256" key="7">
    <source>
        <dbReference type="PIRSR" id="PIRSR029256-1"/>
    </source>
</evidence>
<evidence type="ECO:0000313" key="11">
    <source>
        <dbReference type="Proteomes" id="UP000295783"/>
    </source>
</evidence>
<feature type="transmembrane region" description="Helical" evidence="8">
    <location>
        <begin position="16"/>
        <end position="38"/>
    </location>
</feature>
<name>A0A4R6WX55_9PROT</name>
<dbReference type="EC" id="2.1.1.207" evidence="6"/>
<dbReference type="AlphaFoldDB" id="A0A4R6WX55"/>
<dbReference type="PANTHER" id="PTHR42971:SF1">
    <property type="entry name" value="TRNA (CYTIDINE(34)-2'-O)-METHYLTRANSFERASE"/>
    <property type="match status" value="1"/>
</dbReference>
<protein>
    <recommendedName>
        <fullName evidence="6">tRNA (cytidine(34)-2'-O)-methyltransferase</fullName>
        <ecNumber evidence="6">2.1.1.207</ecNumber>
    </recommendedName>
    <alternativeName>
        <fullName evidence="6">tRNA (cytidine/uridine-2'-O-)-methyltransferase TrmL</fullName>
    </alternativeName>
</protein>
<dbReference type="InterPro" id="IPR001537">
    <property type="entry name" value="SpoU_MeTrfase"/>
</dbReference>
<comment type="caution">
    <text evidence="10">The sequence shown here is derived from an EMBL/GenBank/DDBJ whole genome shotgun (WGS) entry which is preliminary data.</text>
</comment>
<dbReference type="InterPro" id="IPR029028">
    <property type="entry name" value="Alpha/beta_knot_MTases"/>
</dbReference>
<evidence type="ECO:0000256" key="4">
    <source>
        <dbReference type="ARBA" id="ARBA00022691"/>
    </source>
</evidence>
<evidence type="ECO:0000256" key="1">
    <source>
        <dbReference type="ARBA" id="ARBA00022490"/>
    </source>
</evidence>
<dbReference type="GO" id="GO:0141098">
    <property type="term" value="F:tRNA (cytidine(34)-2'-O)-methyltransferase activity"/>
    <property type="evidence" value="ECO:0007669"/>
    <property type="project" value="RHEA"/>
</dbReference>
<dbReference type="InterPro" id="IPR029026">
    <property type="entry name" value="tRNA_m1G_MTases_N"/>
</dbReference>
<evidence type="ECO:0000313" key="10">
    <source>
        <dbReference type="EMBL" id="TDQ86384.1"/>
    </source>
</evidence>
<dbReference type="GO" id="GO:0005737">
    <property type="term" value="C:cytoplasm"/>
    <property type="evidence" value="ECO:0007669"/>
    <property type="project" value="UniProtKB-SubCell"/>
</dbReference>
<keyword evidence="4 6" id="KW-0949">S-adenosyl-L-methionine</keyword>
<comment type="function">
    <text evidence="6">Methylates the ribose at the nucleotide 34 wobble position in the two leucyl isoacceptors tRNA(Leu)(CmAA) and tRNA(Leu)(cmnm5UmAA). Catalyzes the methyl transfer from S-adenosyl-L-methionine to the 2'-OH of the wobble nucleotide.</text>
</comment>
<feature type="domain" description="tRNA/rRNA methyltransferase SpoU type" evidence="9">
    <location>
        <begin position="2"/>
        <end position="142"/>
    </location>
</feature>
<dbReference type="OrthoDB" id="9789043at2"/>